<protein>
    <submittedName>
        <fullName evidence="2">Uncharacterized protein</fullName>
    </submittedName>
</protein>
<accession>A0ABP0TCV8</accession>
<reference evidence="2" key="1">
    <citation type="submission" date="2024-02" db="EMBL/GenBank/DDBJ databases">
        <authorList>
            <consortium name="ELIXIR-Norway"/>
            <consortium name="Elixir Norway"/>
        </authorList>
    </citation>
    <scope>NUCLEOTIDE SEQUENCE</scope>
</reference>
<dbReference type="Gene3D" id="3.40.50.300">
    <property type="entry name" value="P-loop containing nucleotide triphosphate hydrolases"/>
    <property type="match status" value="1"/>
</dbReference>
<dbReference type="SMART" id="SM00173">
    <property type="entry name" value="RAS"/>
    <property type="match status" value="1"/>
</dbReference>
<dbReference type="EMBL" id="OZ019902">
    <property type="protein sequence ID" value="CAK9193478.1"/>
    <property type="molecule type" value="Genomic_DNA"/>
</dbReference>
<gene>
    <name evidence="2" type="ORF">CSSPTR1EN2_LOCUS2019</name>
</gene>
<dbReference type="PANTHER" id="PTHR47978">
    <property type="match status" value="1"/>
</dbReference>
<dbReference type="SMART" id="SM00174">
    <property type="entry name" value="RHO"/>
    <property type="match status" value="1"/>
</dbReference>
<dbReference type="NCBIfam" id="TIGR00231">
    <property type="entry name" value="small_GTP"/>
    <property type="match status" value="1"/>
</dbReference>
<dbReference type="PROSITE" id="PS51420">
    <property type="entry name" value="RHO"/>
    <property type="match status" value="1"/>
</dbReference>
<dbReference type="PRINTS" id="PR00449">
    <property type="entry name" value="RASTRNSFRMNG"/>
</dbReference>
<evidence type="ECO:0000313" key="2">
    <source>
        <dbReference type="EMBL" id="CAK9193478.1"/>
    </source>
</evidence>
<dbReference type="Pfam" id="PF00071">
    <property type="entry name" value="Ras"/>
    <property type="match status" value="2"/>
</dbReference>
<dbReference type="InterPro" id="IPR005225">
    <property type="entry name" value="Small_GTP-bd"/>
</dbReference>
<dbReference type="PROSITE" id="PS51419">
    <property type="entry name" value="RAB"/>
    <property type="match status" value="1"/>
</dbReference>
<evidence type="ECO:0000313" key="3">
    <source>
        <dbReference type="Proteomes" id="UP001497512"/>
    </source>
</evidence>
<dbReference type="SMART" id="SM00175">
    <property type="entry name" value="RAB"/>
    <property type="match status" value="1"/>
</dbReference>
<proteinExistence type="predicted"/>
<evidence type="ECO:0000256" key="1">
    <source>
        <dbReference type="ARBA" id="ARBA00022741"/>
    </source>
</evidence>
<name>A0ABP0TCV8_9BRYO</name>
<sequence>MRSNSSMIKLVLLGDGRVGKTSLVLRYVDNVFSDKQVATVQASYLTKRITVDGESVTLSIWDTAGQERFHALGPIYYRDADALKLQPIGTLSSFPSFLITGTKQHSQCSSACLSCHVLLGNDEIFHPCDNSTAALLVYNLLCKDSFNRVQSWVKELRKMVNKNIVLVIAGNKSDMDKMQHLNAGDAERYAESIGATHFVTSAKLNTGIDEVFLDVARHKCSSHNFALCVLEQRKSLGPEPATADARRKSVIIVDKQPTDSPAASKCCS</sequence>
<organism evidence="2 3">
    <name type="scientific">Sphagnum troendelagicum</name>
    <dbReference type="NCBI Taxonomy" id="128251"/>
    <lineage>
        <taxon>Eukaryota</taxon>
        <taxon>Viridiplantae</taxon>
        <taxon>Streptophyta</taxon>
        <taxon>Embryophyta</taxon>
        <taxon>Bryophyta</taxon>
        <taxon>Sphagnophytina</taxon>
        <taxon>Sphagnopsida</taxon>
        <taxon>Sphagnales</taxon>
        <taxon>Sphagnaceae</taxon>
        <taxon>Sphagnum</taxon>
    </lineage>
</organism>
<dbReference type="PROSITE" id="PS51421">
    <property type="entry name" value="RAS"/>
    <property type="match status" value="1"/>
</dbReference>
<keyword evidence="3" id="KW-1185">Reference proteome</keyword>
<dbReference type="InterPro" id="IPR001806">
    <property type="entry name" value="Small_GTPase"/>
</dbReference>
<dbReference type="InterPro" id="IPR027417">
    <property type="entry name" value="P-loop_NTPase"/>
</dbReference>
<keyword evidence="1" id="KW-0547">Nucleotide-binding</keyword>
<dbReference type="SUPFAM" id="SSF52540">
    <property type="entry name" value="P-loop containing nucleoside triphosphate hydrolases"/>
    <property type="match status" value="1"/>
</dbReference>
<dbReference type="Proteomes" id="UP001497512">
    <property type="component" value="Chromosome 10"/>
</dbReference>